<dbReference type="OrthoDB" id="9808017at2"/>
<dbReference type="RefSeq" id="WP_105482503.1">
    <property type="nucleotide sequence ID" value="NZ_NIGF01000002.1"/>
</dbReference>
<dbReference type="InParanoid" id="A0A2S8SWL0"/>
<dbReference type="FunCoup" id="A0A2S8SWL0">
    <property type="interactions" value="2"/>
</dbReference>
<gene>
    <name evidence="2" type="ORF">B1R32_102188</name>
</gene>
<proteinExistence type="predicted"/>
<dbReference type="PANTHER" id="PTHR43252">
    <property type="entry name" value="TRANSCRIPTIONAL REGULATOR YQJI"/>
    <property type="match status" value="1"/>
</dbReference>
<dbReference type="InterPro" id="IPR036388">
    <property type="entry name" value="WH-like_DNA-bd_sf"/>
</dbReference>
<comment type="caution">
    <text evidence="2">The sequence shown here is derived from an EMBL/GenBank/DDBJ whole genome shotgun (WGS) entry which is preliminary data.</text>
</comment>
<feature type="domain" description="Transcription regulator PadR N-terminal" evidence="1">
    <location>
        <begin position="14"/>
        <end position="87"/>
    </location>
</feature>
<evidence type="ECO:0000259" key="1">
    <source>
        <dbReference type="Pfam" id="PF03551"/>
    </source>
</evidence>
<protein>
    <submittedName>
        <fullName evidence="2">Transcriptional regulator, PadR family</fullName>
    </submittedName>
</protein>
<dbReference type="Pfam" id="PF03551">
    <property type="entry name" value="PadR"/>
    <property type="match status" value="1"/>
</dbReference>
<dbReference type="InterPro" id="IPR036390">
    <property type="entry name" value="WH_DNA-bd_sf"/>
</dbReference>
<organism evidence="2 3">
    <name type="scientific">Abditibacterium utsteinense</name>
    <dbReference type="NCBI Taxonomy" id="1960156"/>
    <lineage>
        <taxon>Bacteria</taxon>
        <taxon>Pseudomonadati</taxon>
        <taxon>Abditibacteriota</taxon>
        <taxon>Abditibacteriia</taxon>
        <taxon>Abditibacteriales</taxon>
        <taxon>Abditibacteriaceae</taxon>
        <taxon>Abditibacterium</taxon>
    </lineage>
</organism>
<keyword evidence="3" id="KW-1185">Reference proteome</keyword>
<sequence length="111" mass="12267">MARELFKGDLPVLILAILGEAPCHGYSIAREIERRSEGALGAKEGTLYPALRVLEQKGFIEGSWDEKTGPARKTYRLTQSGLAELEKSARDWKSYAQAFSQVLGGENVQKI</sequence>
<dbReference type="InterPro" id="IPR005149">
    <property type="entry name" value="Tscrpt_reg_PadR_N"/>
</dbReference>
<accession>A0A2S8SWL0</accession>
<dbReference type="AlphaFoldDB" id="A0A2S8SWL0"/>
<evidence type="ECO:0000313" key="2">
    <source>
        <dbReference type="EMBL" id="PQV65180.1"/>
    </source>
</evidence>
<name>A0A2S8SWL0_9BACT</name>
<dbReference type="EMBL" id="NIGF01000002">
    <property type="protein sequence ID" value="PQV65180.1"/>
    <property type="molecule type" value="Genomic_DNA"/>
</dbReference>
<reference evidence="2 3" key="1">
    <citation type="journal article" date="2018" name="Syst. Appl. Microbiol.">
        <title>Abditibacterium utsteinense sp. nov., the first cultivated member of candidate phylum FBP, isolated from ice-free Antarctic soil samples.</title>
        <authorList>
            <person name="Tahon G."/>
            <person name="Tytgat B."/>
            <person name="Lebbe L."/>
            <person name="Carlier A."/>
            <person name="Willems A."/>
        </authorList>
    </citation>
    <scope>NUCLEOTIDE SEQUENCE [LARGE SCALE GENOMIC DNA]</scope>
    <source>
        <strain evidence="2 3">LMG 29911</strain>
    </source>
</reference>
<dbReference type="PANTHER" id="PTHR43252:SF7">
    <property type="entry name" value="TRANSCRIPTIONAL REGULATOR YQJI"/>
    <property type="match status" value="1"/>
</dbReference>
<dbReference type="Proteomes" id="UP000237684">
    <property type="component" value="Unassembled WGS sequence"/>
</dbReference>
<evidence type="ECO:0000313" key="3">
    <source>
        <dbReference type="Proteomes" id="UP000237684"/>
    </source>
</evidence>
<dbReference type="Gene3D" id="1.10.10.10">
    <property type="entry name" value="Winged helix-like DNA-binding domain superfamily/Winged helix DNA-binding domain"/>
    <property type="match status" value="1"/>
</dbReference>
<dbReference type="SUPFAM" id="SSF46785">
    <property type="entry name" value="Winged helix' DNA-binding domain"/>
    <property type="match status" value="1"/>
</dbReference>